<dbReference type="HOGENOM" id="CLU_044399_1_0_1"/>
<dbReference type="RefSeq" id="XP_003959315.1">
    <property type="nucleotide sequence ID" value="XM_003959266.1"/>
</dbReference>
<dbReference type="GeneID" id="13883830"/>
<organism evidence="4 5">
    <name type="scientific">Kazachstania africana (strain ATCC 22294 / BCRC 22015 / CBS 2517 / CECT 1963 / NBRC 1671 / NRRL Y-8276)</name>
    <name type="common">Yeast</name>
    <name type="synonym">Kluyveromyces africanus</name>
    <dbReference type="NCBI Taxonomy" id="1071382"/>
    <lineage>
        <taxon>Eukaryota</taxon>
        <taxon>Fungi</taxon>
        <taxon>Dikarya</taxon>
        <taxon>Ascomycota</taxon>
        <taxon>Saccharomycotina</taxon>
        <taxon>Saccharomycetes</taxon>
        <taxon>Saccharomycetales</taxon>
        <taxon>Saccharomycetaceae</taxon>
        <taxon>Kazachstania</taxon>
    </lineage>
</organism>
<dbReference type="GO" id="GO:0044289">
    <property type="term" value="C:mitochondrial inner-outer membrane contact site"/>
    <property type="evidence" value="ECO:0007669"/>
    <property type="project" value="EnsemblFungi"/>
</dbReference>
<dbReference type="eggNOG" id="KOG3126">
    <property type="taxonomic scope" value="Eukaryota"/>
</dbReference>
<dbReference type="InterPro" id="IPR027246">
    <property type="entry name" value="Porin_Euk/Tom40"/>
</dbReference>
<dbReference type="PRINTS" id="PR00185">
    <property type="entry name" value="EUKARYTPORIN"/>
</dbReference>
<keyword evidence="3" id="KW-0406">Ion transport</keyword>
<dbReference type="FunCoup" id="H2B0N0">
    <property type="interactions" value="1172"/>
</dbReference>
<dbReference type="PANTHER" id="PTHR11743:SF70">
    <property type="entry name" value="GH26960P-RELATED"/>
    <property type="match status" value="1"/>
</dbReference>
<keyword evidence="2" id="KW-0812">Transmembrane</keyword>
<dbReference type="STRING" id="1071382.H2B0N0"/>
<reference evidence="4 5" key="1">
    <citation type="journal article" date="2011" name="Proc. Natl. Acad. Sci. U.S.A.">
        <title>Evolutionary erosion of yeast sex chromosomes by mating-type switching accidents.</title>
        <authorList>
            <person name="Gordon J.L."/>
            <person name="Armisen D."/>
            <person name="Proux-Wera E."/>
            <person name="Oheigeartaigh S.S."/>
            <person name="Byrne K.P."/>
            <person name="Wolfe K.H."/>
        </authorList>
    </citation>
    <scope>NUCLEOTIDE SEQUENCE [LARGE SCALE GENOMIC DNA]</scope>
    <source>
        <strain evidence="5">ATCC 22294 / BCRC 22015 / CBS 2517 / CECT 1963 / NBRC 1671 / NRRL Y-8276</strain>
    </source>
</reference>
<dbReference type="KEGG" id="kaf:KAFR_0J01130"/>
<comment type="similarity">
    <text evidence="1">Belongs to the eukaryotic mitochondrial porin family.</text>
</comment>
<evidence type="ECO:0000256" key="1">
    <source>
        <dbReference type="ARBA" id="ARBA00007780"/>
    </source>
</evidence>
<name>H2B0N0_KAZAF</name>
<evidence type="ECO:0000256" key="3">
    <source>
        <dbReference type="ARBA" id="ARBA00023114"/>
    </source>
</evidence>
<keyword evidence="3" id="KW-0626">Porin</keyword>
<dbReference type="GO" id="GO:0005741">
    <property type="term" value="C:mitochondrial outer membrane"/>
    <property type="evidence" value="ECO:0007669"/>
    <property type="project" value="EnsemblFungi"/>
</dbReference>
<keyword evidence="2" id="KW-1134">Transmembrane beta strand</keyword>
<keyword evidence="3" id="KW-0813">Transport</keyword>
<keyword evidence="5" id="KW-1185">Reference proteome</keyword>
<evidence type="ECO:0000313" key="5">
    <source>
        <dbReference type="Proteomes" id="UP000005220"/>
    </source>
</evidence>
<dbReference type="GO" id="GO:0042307">
    <property type="term" value="P:positive regulation of protein import into nucleus"/>
    <property type="evidence" value="ECO:0007669"/>
    <property type="project" value="EnsemblFungi"/>
</dbReference>
<proteinExistence type="inferred from homology"/>
<dbReference type="GO" id="GO:0051027">
    <property type="term" value="P:DNA transport"/>
    <property type="evidence" value="ECO:0007669"/>
    <property type="project" value="EnsemblFungi"/>
</dbReference>
<gene>
    <name evidence="4" type="primary">KAFR0J01130</name>
    <name evidence="4" type="ORF">KAFR_0J01130</name>
</gene>
<dbReference type="CDD" id="cd07306">
    <property type="entry name" value="Porin3_VDAC"/>
    <property type="match status" value="1"/>
</dbReference>
<protein>
    <recommendedName>
        <fullName evidence="6">Mitochondrial outer membrane protein porin</fullName>
    </recommendedName>
</protein>
<dbReference type="Pfam" id="PF01459">
    <property type="entry name" value="Porin_3"/>
    <property type="match status" value="1"/>
</dbReference>
<dbReference type="InterPro" id="IPR001925">
    <property type="entry name" value="Porin_Euk"/>
</dbReference>
<dbReference type="GO" id="GO:0008308">
    <property type="term" value="F:voltage-gated monoatomic anion channel activity"/>
    <property type="evidence" value="ECO:0007669"/>
    <property type="project" value="EnsemblFungi"/>
</dbReference>
<dbReference type="GO" id="GO:0007005">
    <property type="term" value="P:mitochondrion organization"/>
    <property type="evidence" value="ECO:0007669"/>
    <property type="project" value="EnsemblFungi"/>
</dbReference>
<dbReference type="PANTHER" id="PTHR11743">
    <property type="entry name" value="VOLTAGE-DEPENDENT ANION-SELECTIVE CHANNEL"/>
    <property type="match status" value="1"/>
</dbReference>
<keyword evidence="2" id="KW-0472">Membrane</keyword>
<dbReference type="InParanoid" id="H2B0N0"/>
<dbReference type="AlphaFoldDB" id="H2B0N0"/>
<dbReference type="GO" id="GO:0046930">
    <property type="term" value="C:pore complex"/>
    <property type="evidence" value="ECO:0007669"/>
    <property type="project" value="UniProtKB-KW"/>
</dbReference>
<sequence>MNPPFFSDVFKDTNDLLSKDFYHLTPLSLDIKTVARNGVNFNINARQPVKDGPLSTNFESKYIDKSTGIALTQTWSNRNKLNSKIEINDITPGLKTELSSFFNPNLFLGKDVAADKDKNVNLNVNFIQHFFTARGNFNFLNGPPNFTGDFTLYRDGFVYGSQLKYNINQGSISDYAMAVAYKTLDYSIGLQVDDKQLTSLSFNQILNPNLQIGSRAILDPKFNSNKVNLEFVTKYLIDVNSQIKLKVSDSGSVAMGYKQALRPGVTLGLGASFDALNLNEPVHKLGWSLSFDA</sequence>
<dbReference type="InterPro" id="IPR023614">
    <property type="entry name" value="Porin_dom_sf"/>
</dbReference>
<dbReference type="Proteomes" id="UP000005220">
    <property type="component" value="Chromosome 10"/>
</dbReference>
<dbReference type="GO" id="GO:0045454">
    <property type="term" value="P:cell redox homeostasis"/>
    <property type="evidence" value="ECO:0007669"/>
    <property type="project" value="EnsemblFungi"/>
</dbReference>
<dbReference type="OrthoDB" id="7827681at2759"/>
<evidence type="ECO:0000313" key="4">
    <source>
        <dbReference type="EMBL" id="CCF60180.1"/>
    </source>
</evidence>
<dbReference type="GO" id="GO:0048039">
    <property type="term" value="F:ubiquinone binding"/>
    <property type="evidence" value="ECO:0007669"/>
    <property type="project" value="EnsemblFungi"/>
</dbReference>
<dbReference type="GO" id="GO:0015288">
    <property type="term" value="F:porin activity"/>
    <property type="evidence" value="ECO:0007669"/>
    <property type="project" value="UniProtKB-KW"/>
</dbReference>
<evidence type="ECO:0000256" key="2">
    <source>
        <dbReference type="ARBA" id="ARBA00022452"/>
    </source>
</evidence>
<dbReference type="Gene3D" id="2.40.160.10">
    <property type="entry name" value="Porin"/>
    <property type="match status" value="1"/>
</dbReference>
<dbReference type="GO" id="GO:0017128">
    <property type="term" value="F:phospholipid scramblase activity"/>
    <property type="evidence" value="ECO:0007669"/>
    <property type="project" value="EnsemblFungi"/>
</dbReference>
<dbReference type="EMBL" id="HE650830">
    <property type="protein sequence ID" value="CCF60180.1"/>
    <property type="molecule type" value="Genomic_DNA"/>
</dbReference>
<dbReference type="GO" id="GO:0006915">
    <property type="term" value="P:apoptotic process"/>
    <property type="evidence" value="ECO:0007669"/>
    <property type="project" value="EnsemblFungi"/>
</dbReference>
<evidence type="ECO:0008006" key="6">
    <source>
        <dbReference type="Google" id="ProtNLM"/>
    </source>
</evidence>
<accession>H2B0N0</accession>